<evidence type="ECO:0000313" key="2">
    <source>
        <dbReference type="Proteomes" id="UP000275012"/>
    </source>
</evidence>
<sequence>MKESRDYVDLSLHAVECFLNGGGIDEHEWQALIDIAERDGLIDANEIRVLENLIARGRPDELSPAVRGKLAEIKAKLESAR</sequence>
<name>A0A3M2I3M6_9GAMM</name>
<dbReference type="RefSeq" id="WP_122100732.1">
    <property type="nucleotide sequence ID" value="NZ_RFLY01000003.1"/>
</dbReference>
<gene>
    <name evidence="1" type="ORF">EBB59_03375</name>
</gene>
<evidence type="ECO:0000313" key="1">
    <source>
        <dbReference type="EMBL" id="RMH94209.1"/>
    </source>
</evidence>
<accession>A0A3M2I3M6</accession>
<comment type="caution">
    <text evidence="1">The sequence shown here is derived from an EMBL/GenBank/DDBJ whole genome shotgun (WGS) entry which is preliminary data.</text>
</comment>
<dbReference type="EMBL" id="RFLY01000003">
    <property type="protein sequence ID" value="RMH94209.1"/>
    <property type="molecule type" value="Genomic_DNA"/>
</dbReference>
<proteinExistence type="predicted"/>
<dbReference type="Proteomes" id="UP000275012">
    <property type="component" value="Unassembled WGS sequence"/>
</dbReference>
<keyword evidence="2" id="KW-1185">Reference proteome</keyword>
<dbReference type="OrthoDB" id="6025350at2"/>
<reference evidence="1 2" key="1">
    <citation type="submission" date="2018-10" db="EMBL/GenBank/DDBJ databases">
        <title>Proposal of Lysobacter pythonis sp. nov. isolated from royal pythons (Python regius).</title>
        <authorList>
            <person name="Hans-Juergen B."/>
            <person name="Huptas C."/>
            <person name="Sandra B."/>
            <person name="Igor L."/>
            <person name="Joachim S."/>
            <person name="Siegfried S."/>
            <person name="Mareike W."/>
            <person name="Peter K."/>
        </authorList>
    </citation>
    <scope>NUCLEOTIDE SEQUENCE [LARGE SCALE GENOMIC DNA]</scope>
    <source>
        <strain evidence="1 2">4284/11</strain>
    </source>
</reference>
<organism evidence="1 2">
    <name type="scientific">Solilutibacter pythonis</name>
    <dbReference type="NCBI Taxonomy" id="2483112"/>
    <lineage>
        <taxon>Bacteria</taxon>
        <taxon>Pseudomonadati</taxon>
        <taxon>Pseudomonadota</taxon>
        <taxon>Gammaproteobacteria</taxon>
        <taxon>Lysobacterales</taxon>
        <taxon>Lysobacteraceae</taxon>
        <taxon>Solilutibacter</taxon>
    </lineage>
</organism>
<dbReference type="AlphaFoldDB" id="A0A3M2I3M6"/>
<protein>
    <submittedName>
        <fullName evidence="1">Uncharacterized protein</fullName>
    </submittedName>
</protein>